<name>A0A1L7CEK4_9CORY</name>
<feature type="transmembrane region" description="Helical" evidence="1">
    <location>
        <begin position="7"/>
        <end position="24"/>
    </location>
</feature>
<accession>A0A1L7CEK4</accession>
<protein>
    <submittedName>
        <fullName evidence="2">Uncharacterized protein</fullName>
    </submittedName>
</protein>
<keyword evidence="1" id="KW-1133">Transmembrane helix</keyword>
<keyword evidence="1" id="KW-0472">Membrane</keyword>
<evidence type="ECO:0000313" key="2">
    <source>
        <dbReference type="EMBL" id="APT84254.1"/>
    </source>
</evidence>
<proteinExistence type="predicted"/>
<keyword evidence="3" id="KW-1185">Reference proteome</keyword>
<sequence>MYARLNVVGLVGIVGVFMALTYSLPTGLQLPAGWWGALPMGDSFVVRTYGLSAADGLAITGIIAPWTHEFSWDFPVKPKSLLVGQRGLLPP</sequence>
<gene>
    <name evidence="2" type="ORF">CAQU_03300</name>
</gene>
<reference evidence="2 3" key="1">
    <citation type="submission" date="2014-08" db="EMBL/GenBank/DDBJ databases">
        <title>Complete genome sequence of Corynebacterium aquilae S-613T(T) (=DSM 44791(T)), isolated from the choana of a healthy golden eagle.</title>
        <authorList>
            <person name="Ruckert C."/>
            <person name="Albersmeier A."/>
            <person name="Winkler A."/>
            <person name="Kalinowski J."/>
        </authorList>
    </citation>
    <scope>NUCLEOTIDE SEQUENCE [LARGE SCALE GENOMIC DNA]</scope>
    <source>
        <strain evidence="2 3">S-613</strain>
    </source>
</reference>
<dbReference type="KEGG" id="caqu:CAQU_03300"/>
<evidence type="ECO:0000256" key="1">
    <source>
        <dbReference type="SAM" id="Phobius"/>
    </source>
</evidence>
<feature type="transmembrane region" description="Helical" evidence="1">
    <location>
        <begin position="44"/>
        <end position="67"/>
    </location>
</feature>
<evidence type="ECO:0000313" key="3">
    <source>
        <dbReference type="Proteomes" id="UP000185478"/>
    </source>
</evidence>
<organism evidence="2 3">
    <name type="scientific">Corynebacterium aquilae DSM 44791</name>
    <dbReference type="NCBI Taxonomy" id="1431546"/>
    <lineage>
        <taxon>Bacteria</taxon>
        <taxon>Bacillati</taxon>
        <taxon>Actinomycetota</taxon>
        <taxon>Actinomycetes</taxon>
        <taxon>Mycobacteriales</taxon>
        <taxon>Corynebacteriaceae</taxon>
        <taxon>Corynebacterium</taxon>
    </lineage>
</organism>
<dbReference type="Proteomes" id="UP000185478">
    <property type="component" value="Chromosome"/>
</dbReference>
<dbReference type="AlphaFoldDB" id="A0A1L7CEK4"/>
<dbReference type="EMBL" id="CP009245">
    <property type="protein sequence ID" value="APT84254.1"/>
    <property type="molecule type" value="Genomic_DNA"/>
</dbReference>
<keyword evidence="1" id="KW-0812">Transmembrane</keyword>